<protein>
    <submittedName>
        <fullName evidence="2">Uncharacterized protein</fullName>
    </submittedName>
</protein>
<dbReference type="Proteomes" id="UP001381693">
    <property type="component" value="Unassembled WGS sequence"/>
</dbReference>
<evidence type="ECO:0000256" key="1">
    <source>
        <dbReference type="SAM" id="MobiDB-lite"/>
    </source>
</evidence>
<feature type="region of interest" description="Disordered" evidence="1">
    <location>
        <begin position="1533"/>
        <end position="1571"/>
    </location>
</feature>
<dbReference type="EMBL" id="JAXCGZ010001113">
    <property type="protein sequence ID" value="KAK7085363.1"/>
    <property type="molecule type" value="Genomic_DNA"/>
</dbReference>
<feature type="region of interest" description="Disordered" evidence="1">
    <location>
        <begin position="823"/>
        <end position="854"/>
    </location>
</feature>
<evidence type="ECO:0000313" key="2">
    <source>
        <dbReference type="EMBL" id="KAK7085363.1"/>
    </source>
</evidence>
<feature type="compositionally biased region" description="Basic and acidic residues" evidence="1">
    <location>
        <begin position="1251"/>
        <end position="1279"/>
    </location>
</feature>
<feature type="compositionally biased region" description="Polar residues" evidence="1">
    <location>
        <begin position="838"/>
        <end position="854"/>
    </location>
</feature>
<reference evidence="2 3" key="1">
    <citation type="submission" date="2023-11" db="EMBL/GenBank/DDBJ databases">
        <title>Halocaridina rubra genome assembly.</title>
        <authorList>
            <person name="Smith C."/>
        </authorList>
    </citation>
    <scope>NUCLEOTIDE SEQUENCE [LARGE SCALE GENOMIC DNA]</scope>
    <source>
        <strain evidence="2">EP-1</strain>
        <tissue evidence="2">Whole</tissue>
    </source>
</reference>
<feature type="region of interest" description="Disordered" evidence="1">
    <location>
        <begin position="1236"/>
        <end position="1280"/>
    </location>
</feature>
<feature type="compositionally biased region" description="Polar residues" evidence="1">
    <location>
        <begin position="237"/>
        <end position="270"/>
    </location>
</feature>
<feature type="compositionally biased region" description="Polar residues" evidence="1">
    <location>
        <begin position="1533"/>
        <end position="1549"/>
    </location>
</feature>
<feature type="region of interest" description="Disordered" evidence="1">
    <location>
        <begin position="550"/>
        <end position="571"/>
    </location>
</feature>
<feature type="region of interest" description="Disordered" evidence="1">
    <location>
        <begin position="1465"/>
        <end position="1500"/>
    </location>
</feature>
<accession>A0AAN8XTD6</accession>
<evidence type="ECO:0000313" key="3">
    <source>
        <dbReference type="Proteomes" id="UP001381693"/>
    </source>
</evidence>
<keyword evidence="3" id="KW-1185">Reference proteome</keyword>
<sequence length="1655" mass="186917">MTPPILEPQDTIFAVTQAILKVIHHSRNPRFIETVCANLQVNTLEDAKRRIEQQLWLILHKQQGVDIPPNVVEDITFDRFKPDAYTHIHIPQEHGHEYEVFHNDILQDEKQHYENSDLLFALQGNNEEFLEKDIISSPGHCLSSVLLDIPYKSLIQEAKELETKFTADHAATNHLGHGIRNQEEKLLTQSNLGECAAPNEVTSKASYTTRNSDIEERVEITNTRCLQENNDLDLCQVNPSDPQSEPTKQRSPQVTHNQIHGETSFSCTSTRKPEQNKNSDDILCRIDEALNVLARNSQPEECSLPHAEMLDQAISKISIDLQQYGHYSTENSRGGMVQRIDQAVQILAGNSQRQDSRCTYTERIDNALLRLSRGSISLLDKEYYNMIKEPMSQDNSVTDNYEIKETKKHKNEGSLNIDIVFQKDNAFQGYSTSVESAKALKNKAMEVMCIGDQSDDNLFTNKGNRNNLQELSDPEMVPTCTNLESQEKLPPTDTVRYAVKIGHKTDVQDEKHLHSPIKTHTINSCNADVNYKPPHQTKLMLNDIESEWPTVNDRDFENGSPGVSDMEYTGGKSDVTKADPLSHYCTKDTFTADDTQNNQTYVNVNLADDIGQDESTITLSDQEMDKYHISERDFDSDINTTVSIDEDILEEMQCLAKCKDEESNQSQEQSTDMEKESNFIFSQSLQNKSENKGNNITNKQHINADAFLLHVHKMEDGEEVPDSHRELHDLSQNTLTQNAFSIEGNFSQELTPTGKGSILITLKSSESREECSLKSSVYMQDIKKGNEVTQAKYNQECILSECLDSPRKADRDVELPSYDTLLNTLSQSNDNDEKDAKGQSQMTNRNLSDNNDDTAVNRYTLTTDKNKDNIKWPTHNSTISELPSYETLLGERNGNGLAAGTARASKEILNNVSNFAASSENVHKLPSYESLLKDLPDSAASNSAITLNNNTETKKTVEENTYNENAHADSLDFEFLDISVSDESSFMIFDRCVESTTNSLNFNDIVKTSTFKSVSHENNSAENSCLGPLMTSTPQDKLKCPDPILTASFSMDPLISQNHTNLKEFCFINSKDAQASDTNRVSKYTNISDVTRENSDFLLKGEANDSIMLMSQELGCESIDYTPPLLNLRSINEMLNNEEDNDVFDTIGPFNLSQSGCDPQSSSNLIIPIKKDKSTNLNKVADTHELNDFFPHVAQLQEFSQLEKEEIQPVKFSTDIQIKDTEKYELDHTSSIVCHESVANETHSNQSMSKNSKDTKYEEEKSPDADSGKTTFTERKETTDENVNAWIPDKTCVSHEQDNTSYLLSGEKDDEFGFQKNNISVFKQDLDASHQHPLWESQTRSTDLEFLEGLISEFFPVQFSEFSDYLDDIQWNDIRDSSINDISEILSDTESESQNIISNQETVKIRQNLNECSEPSKENMTTTKENTQELKLELNEGEDNEKNHYTAINKMANEVCSEHTKTSLTMKLPQKESNTRTSTSHLGILKSTSTEEDLSPTNRELRIVPDAKDKSKRLKRKAKKVNFAVAITDDNKCCQSETKPQQSQSNEVINRTENDKLHIKRSMPSSTYDSSRKLLCSENDRTISSASGDVIEELEENRSNASEDMDWQPVSSYELSYVMIVDEYLENGAEKSRVSNGSGGDIAVTDEPMIWEDNI</sequence>
<proteinExistence type="predicted"/>
<comment type="caution">
    <text evidence="2">The sequence shown here is derived from an EMBL/GenBank/DDBJ whole genome shotgun (WGS) entry which is preliminary data.</text>
</comment>
<feature type="region of interest" description="Disordered" evidence="1">
    <location>
        <begin position="233"/>
        <end position="279"/>
    </location>
</feature>
<name>A0AAN8XTD6_HALRR</name>
<gene>
    <name evidence="2" type="ORF">SK128_026698</name>
</gene>
<organism evidence="2 3">
    <name type="scientific">Halocaridina rubra</name>
    <name type="common">Hawaiian red shrimp</name>
    <dbReference type="NCBI Taxonomy" id="373956"/>
    <lineage>
        <taxon>Eukaryota</taxon>
        <taxon>Metazoa</taxon>
        <taxon>Ecdysozoa</taxon>
        <taxon>Arthropoda</taxon>
        <taxon>Crustacea</taxon>
        <taxon>Multicrustacea</taxon>
        <taxon>Malacostraca</taxon>
        <taxon>Eumalacostraca</taxon>
        <taxon>Eucarida</taxon>
        <taxon>Decapoda</taxon>
        <taxon>Pleocyemata</taxon>
        <taxon>Caridea</taxon>
        <taxon>Atyoidea</taxon>
        <taxon>Atyidae</taxon>
        <taxon>Halocaridina</taxon>
    </lineage>
</organism>
<feature type="compositionally biased region" description="Polar residues" evidence="1">
    <location>
        <begin position="1239"/>
        <end position="1250"/>
    </location>
</feature>